<dbReference type="EMBL" id="QUBQ01000001">
    <property type="protein sequence ID" value="REK77546.1"/>
    <property type="molecule type" value="Genomic_DNA"/>
</dbReference>
<protein>
    <recommendedName>
        <fullName evidence="1">Transposase zinc-ribbon domain-containing protein</fullName>
    </recommendedName>
</protein>
<gene>
    <name evidence="2" type="ORF">DX130_11285</name>
</gene>
<dbReference type="InterPro" id="IPR024442">
    <property type="entry name" value="Transposase_Zn_ribbon"/>
</dbReference>
<sequence>MLQWNEYFVIIIKNICSVLWGGERLMYQEIWQEFRSRYKSDEDCVPFLERMKWPTGFSCNGCGHRSAYKIITRSVPLYECRKCRYQQSLTSHTIMHKSRTSLRKWLFVFYLVGKSEHSVNAVQLSELINITYKTAWSMLNKIRSLLSGDSEQHWGNHVEIKHEVFNQQSIPTEARLVKERSVAIIKSVHAQCSFVSFYLLSRKGVARDNLIPQEQTELRKQLNLDKHPSVHVNPRFQQFLKRNLTEERVVFGQLTRHPLSEIAIDAFNWMKDKFHGVGDKYAQSYMDEYCLRWNASTGVIKCAFEHVTRLSLRPL</sequence>
<proteinExistence type="predicted"/>
<dbReference type="AlphaFoldDB" id="A0A371PMX2"/>
<organism evidence="2 3">
    <name type="scientific">Paenibacillus paeoniae</name>
    <dbReference type="NCBI Taxonomy" id="2292705"/>
    <lineage>
        <taxon>Bacteria</taxon>
        <taxon>Bacillati</taxon>
        <taxon>Bacillota</taxon>
        <taxon>Bacilli</taxon>
        <taxon>Bacillales</taxon>
        <taxon>Paenibacillaceae</taxon>
        <taxon>Paenibacillus</taxon>
    </lineage>
</organism>
<evidence type="ECO:0000313" key="3">
    <source>
        <dbReference type="Proteomes" id="UP000261905"/>
    </source>
</evidence>
<accession>A0A371PMX2</accession>
<evidence type="ECO:0000313" key="2">
    <source>
        <dbReference type="EMBL" id="REK77546.1"/>
    </source>
</evidence>
<evidence type="ECO:0000259" key="1">
    <source>
        <dbReference type="Pfam" id="PF12760"/>
    </source>
</evidence>
<name>A0A371PMX2_9BACL</name>
<reference evidence="2 3" key="1">
    <citation type="submission" date="2018-08" db="EMBL/GenBank/DDBJ databases">
        <title>Paenibacillus sp. M4BSY-1, whole genome shotgun sequence.</title>
        <authorList>
            <person name="Tuo L."/>
        </authorList>
    </citation>
    <scope>NUCLEOTIDE SEQUENCE [LARGE SCALE GENOMIC DNA]</scope>
    <source>
        <strain evidence="2 3">M4BSY-1</strain>
    </source>
</reference>
<dbReference type="OrthoDB" id="9769409at2"/>
<dbReference type="Proteomes" id="UP000261905">
    <property type="component" value="Unassembled WGS sequence"/>
</dbReference>
<feature type="domain" description="Transposase zinc-ribbon" evidence="1">
    <location>
        <begin position="39"/>
        <end position="86"/>
    </location>
</feature>
<keyword evidence="3" id="KW-1185">Reference proteome</keyword>
<dbReference type="Pfam" id="PF12760">
    <property type="entry name" value="Zn_ribbon_IS1595"/>
    <property type="match status" value="1"/>
</dbReference>
<comment type="caution">
    <text evidence="2">The sequence shown here is derived from an EMBL/GenBank/DDBJ whole genome shotgun (WGS) entry which is preliminary data.</text>
</comment>